<dbReference type="RefSeq" id="WP_029070092.1">
    <property type="nucleotide sequence ID" value="NZ_JNKN01000001.1"/>
</dbReference>
<keyword evidence="2" id="KW-0444">Lipid biosynthesis</keyword>
<keyword evidence="4" id="KW-0443">Lipid metabolism</keyword>
<dbReference type="PANTHER" id="PTHR10434">
    <property type="entry name" value="1-ACYL-SN-GLYCEROL-3-PHOSPHATE ACYLTRANSFERASE"/>
    <property type="match status" value="1"/>
</dbReference>
<gene>
    <name evidence="7" type="ORF">IV49_GL001455</name>
</gene>
<dbReference type="GO" id="GO:0003841">
    <property type="term" value="F:1-acylglycerol-3-phosphate O-acyltransferase activity"/>
    <property type="evidence" value="ECO:0007669"/>
    <property type="project" value="TreeGrafter"/>
</dbReference>
<dbReference type="SMART" id="SM00563">
    <property type="entry name" value="PlsC"/>
    <property type="match status" value="1"/>
</dbReference>
<name>A0A0R2HD39_9FIRM</name>
<dbReference type="PANTHER" id="PTHR10434:SF64">
    <property type="entry name" value="1-ACYL-SN-GLYCEROL-3-PHOSPHATE ACYLTRANSFERASE-RELATED"/>
    <property type="match status" value="1"/>
</dbReference>
<protein>
    <recommendedName>
        <fullName evidence="6">Phospholipid/glycerol acyltransferase domain-containing protein</fullName>
    </recommendedName>
</protein>
<proteinExistence type="predicted"/>
<sequence>MLRLVYLVIRFLFEIPFLIFQIKRYKKHPERYSLEERINWTRKLLRKATRRARVKLDISGTEYLPKEGGFLVTPNHQGLFDILALFDALDQPFKIVYKEELRKISLAADVLDNMEYHAISRKNLRQSMKVIRSTTKELKDGLPAVIFPEGTRSREGNHLLEFKGGSFKAAIDAKAPIVPCAMINCFKVLDYNSLKKVNCAIHFFEPVTYDDYKDLTSTEIAEMVQERIQSYINEHD</sequence>
<dbReference type="PATRIC" id="fig|1410657.5.peg.1504"/>
<comment type="pathway">
    <text evidence="1">Lipid metabolism.</text>
</comment>
<evidence type="ECO:0000256" key="1">
    <source>
        <dbReference type="ARBA" id="ARBA00005189"/>
    </source>
</evidence>
<evidence type="ECO:0000256" key="2">
    <source>
        <dbReference type="ARBA" id="ARBA00022516"/>
    </source>
</evidence>
<evidence type="ECO:0000256" key="3">
    <source>
        <dbReference type="ARBA" id="ARBA00022679"/>
    </source>
</evidence>
<dbReference type="InterPro" id="IPR002123">
    <property type="entry name" value="Plipid/glycerol_acylTrfase"/>
</dbReference>
<feature type="domain" description="Phospholipid/glycerol acyltransferase" evidence="6">
    <location>
        <begin position="70"/>
        <end position="185"/>
    </location>
</feature>
<dbReference type="CDD" id="cd07989">
    <property type="entry name" value="LPLAT_AGPAT-like"/>
    <property type="match status" value="1"/>
</dbReference>
<dbReference type="EMBL" id="JQBL01000004">
    <property type="protein sequence ID" value="KRN50961.1"/>
    <property type="molecule type" value="Genomic_DNA"/>
</dbReference>
<accession>A0A0R2HD39</accession>
<evidence type="ECO:0000259" key="6">
    <source>
        <dbReference type="SMART" id="SM00563"/>
    </source>
</evidence>
<dbReference type="Proteomes" id="UP000051841">
    <property type="component" value="Unassembled WGS sequence"/>
</dbReference>
<evidence type="ECO:0000256" key="5">
    <source>
        <dbReference type="ARBA" id="ARBA00023315"/>
    </source>
</evidence>
<keyword evidence="5" id="KW-0012">Acyltransferase</keyword>
<keyword evidence="8" id="KW-1185">Reference proteome</keyword>
<dbReference type="GO" id="GO:0006654">
    <property type="term" value="P:phosphatidic acid biosynthetic process"/>
    <property type="evidence" value="ECO:0007669"/>
    <property type="project" value="TreeGrafter"/>
</dbReference>
<organism evidence="7 8">
    <name type="scientific">Kandleria vitulina DSM 20405</name>
    <dbReference type="NCBI Taxonomy" id="1410657"/>
    <lineage>
        <taxon>Bacteria</taxon>
        <taxon>Bacillati</taxon>
        <taxon>Bacillota</taxon>
        <taxon>Erysipelotrichia</taxon>
        <taxon>Erysipelotrichales</taxon>
        <taxon>Coprobacillaceae</taxon>
        <taxon>Kandleria</taxon>
    </lineage>
</organism>
<dbReference type="Pfam" id="PF01553">
    <property type="entry name" value="Acyltransferase"/>
    <property type="match status" value="1"/>
</dbReference>
<evidence type="ECO:0000313" key="7">
    <source>
        <dbReference type="EMBL" id="KRN50961.1"/>
    </source>
</evidence>
<keyword evidence="3" id="KW-0808">Transferase</keyword>
<comment type="caution">
    <text evidence="7">The sequence shown here is derived from an EMBL/GenBank/DDBJ whole genome shotgun (WGS) entry which is preliminary data.</text>
</comment>
<reference evidence="7 8" key="1">
    <citation type="journal article" date="2015" name="Genome Announc.">
        <title>Expanding the biotechnology potential of lactobacilli through comparative genomics of 213 strains and associated genera.</title>
        <authorList>
            <person name="Sun Z."/>
            <person name="Harris H.M."/>
            <person name="McCann A."/>
            <person name="Guo C."/>
            <person name="Argimon S."/>
            <person name="Zhang W."/>
            <person name="Yang X."/>
            <person name="Jeffery I.B."/>
            <person name="Cooney J.C."/>
            <person name="Kagawa T.F."/>
            <person name="Liu W."/>
            <person name="Song Y."/>
            <person name="Salvetti E."/>
            <person name="Wrobel A."/>
            <person name="Rasinkangas P."/>
            <person name="Parkhill J."/>
            <person name="Rea M.C."/>
            <person name="O'Sullivan O."/>
            <person name="Ritari J."/>
            <person name="Douillard F.P."/>
            <person name="Paul Ross R."/>
            <person name="Yang R."/>
            <person name="Briner A.E."/>
            <person name="Felis G.E."/>
            <person name="de Vos W.M."/>
            <person name="Barrangou R."/>
            <person name="Klaenhammer T.R."/>
            <person name="Caufield P.W."/>
            <person name="Cui Y."/>
            <person name="Zhang H."/>
            <person name="O'Toole P.W."/>
        </authorList>
    </citation>
    <scope>NUCLEOTIDE SEQUENCE [LARGE SCALE GENOMIC DNA]</scope>
    <source>
        <strain evidence="7 8">DSM 20405</strain>
    </source>
</reference>
<dbReference type="AlphaFoldDB" id="A0A0R2HD39"/>
<evidence type="ECO:0000313" key="8">
    <source>
        <dbReference type="Proteomes" id="UP000051841"/>
    </source>
</evidence>
<dbReference type="SUPFAM" id="SSF69593">
    <property type="entry name" value="Glycerol-3-phosphate (1)-acyltransferase"/>
    <property type="match status" value="1"/>
</dbReference>
<evidence type="ECO:0000256" key="4">
    <source>
        <dbReference type="ARBA" id="ARBA00023098"/>
    </source>
</evidence>